<accession>A0AAV7N0F0</accession>
<dbReference type="EMBL" id="JANPWB010000013">
    <property type="protein sequence ID" value="KAJ1109076.1"/>
    <property type="molecule type" value="Genomic_DNA"/>
</dbReference>
<feature type="region of interest" description="Disordered" evidence="1">
    <location>
        <begin position="41"/>
        <end position="61"/>
    </location>
</feature>
<feature type="region of interest" description="Disordered" evidence="1">
    <location>
        <begin position="74"/>
        <end position="126"/>
    </location>
</feature>
<gene>
    <name evidence="2" type="ORF">NDU88_006443</name>
</gene>
<feature type="region of interest" description="Disordered" evidence="1">
    <location>
        <begin position="1"/>
        <end position="20"/>
    </location>
</feature>
<dbReference type="AlphaFoldDB" id="A0AAV7N0F0"/>
<evidence type="ECO:0000313" key="2">
    <source>
        <dbReference type="EMBL" id="KAJ1109076.1"/>
    </source>
</evidence>
<sequence length="126" mass="13516">MQGLALGTCDGSLRSDPQSSIACADSTSFDLERNGDSSAVIGRLPQSRDQPQVKSGVSLVQRKNGSWSRNILEPVSMEEWKESEKQEDGEPGTTKTAGRTGVITGQSGAEDPQRGTEDCWPRGAYL</sequence>
<evidence type="ECO:0000256" key="1">
    <source>
        <dbReference type="SAM" id="MobiDB-lite"/>
    </source>
</evidence>
<reference evidence="2" key="1">
    <citation type="journal article" date="2022" name="bioRxiv">
        <title>Sequencing and chromosome-scale assembly of the giantPleurodeles waltlgenome.</title>
        <authorList>
            <person name="Brown T."/>
            <person name="Elewa A."/>
            <person name="Iarovenko S."/>
            <person name="Subramanian E."/>
            <person name="Araus A.J."/>
            <person name="Petzold A."/>
            <person name="Susuki M."/>
            <person name="Suzuki K.-i.T."/>
            <person name="Hayashi T."/>
            <person name="Toyoda A."/>
            <person name="Oliveira C."/>
            <person name="Osipova E."/>
            <person name="Leigh N.D."/>
            <person name="Simon A."/>
            <person name="Yun M.H."/>
        </authorList>
    </citation>
    <scope>NUCLEOTIDE SEQUENCE</scope>
    <source>
        <strain evidence="2">20211129_DDA</strain>
        <tissue evidence="2">Liver</tissue>
    </source>
</reference>
<feature type="compositionally biased region" description="Basic and acidic residues" evidence="1">
    <location>
        <begin position="111"/>
        <end position="120"/>
    </location>
</feature>
<evidence type="ECO:0000313" key="3">
    <source>
        <dbReference type="Proteomes" id="UP001066276"/>
    </source>
</evidence>
<comment type="caution">
    <text evidence="2">The sequence shown here is derived from an EMBL/GenBank/DDBJ whole genome shotgun (WGS) entry which is preliminary data.</text>
</comment>
<dbReference type="Proteomes" id="UP001066276">
    <property type="component" value="Chromosome 9"/>
</dbReference>
<proteinExistence type="predicted"/>
<organism evidence="2 3">
    <name type="scientific">Pleurodeles waltl</name>
    <name type="common">Iberian ribbed newt</name>
    <dbReference type="NCBI Taxonomy" id="8319"/>
    <lineage>
        <taxon>Eukaryota</taxon>
        <taxon>Metazoa</taxon>
        <taxon>Chordata</taxon>
        <taxon>Craniata</taxon>
        <taxon>Vertebrata</taxon>
        <taxon>Euteleostomi</taxon>
        <taxon>Amphibia</taxon>
        <taxon>Batrachia</taxon>
        <taxon>Caudata</taxon>
        <taxon>Salamandroidea</taxon>
        <taxon>Salamandridae</taxon>
        <taxon>Pleurodelinae</taxon>
        <taxon>Pleurodeles</taxon>
    </lineage>
</organism>
<feature type="compositionally biased region" description="Basic and acidic residues" evidence="1">
    <location>
        <begin position="78"/>
        <end position="88"/>
    </location>
</feature>
<keyword evidence="3" id="KW-1185">Reference proteome</keyword>
<protein>
    <submittedName>
        <fullName evidence="2">Uncharacterized protein</fullName>
    </submittedName>
</protein>
<name>A0AAV7N0F0_PLEWA</name>
<feature type="compositionally biased region" description="Polar residues" evidence="1">
    <location>
        <begin position="93"/>
        <end position="107"/>
    </location>
</feature>